<dbReference type="PANTHER" id="PTHR37309">
    <property type="entry name" value="SLR0284 PROTEIN"/>
    <property type="match status" value="1"/>
</dbReference>
<dbReference type="Proteomes" id="UP001267426">
    <property type="component" value="Unassembled WGS sequence"/>
</dbReference>
<comment type="caution">
    <text evidence="2">The sequence shown here is derived from an EMBL/GenBank/DDBJ whole genome shotgun (WGS) entry which is preliminary data.</text>
</comment>
<feature type="transmembrane region" description="Helical" evidence="1">
    <location>
        <begin position="92"/>
        <end position="112"/>
    </location>
</feature>
<keyword evidence="3" id="KW-1185">Reference proteome</keyword>
<dbReference type="PANTHER" id="PTHR37309:SF1">
    <property type="entry name" value="SLR0284 PROTEIN"/>
    <property type="match status" value="1"/>
</dbReference>
<protein>
    <submittedName>
        <fullName evidence="2">Phage holin family protein</fullName>
    </submittedName>
</protein>
<organism evidence="2 3">
    <name type="scientific">Rubrivirga litoralis</name>
    <dbReference type="NCBI Taxonomy" id="3075598"/>
    <lineage>
        <taxon>Bacteria</taxon>
        <taxon>Pseudomonadati</taxon>
        <taxon>Rhodothermota</taxon>
        <taxon>Rhodothermia</taxon>
        <taxon>Rhodothermales</taxon>
        <taxon>Rubricoccaceae</taxon>
        <taxon>Rubrivirga</taxon>
    </lineage>
</organism>
<dbReference type="EMBL" id="JAVRHT010000024">
    <property type="protein sequence ID" value="MDT0632255.1"/>
    <property type="molecule type" value="Genomic_DNA"/>
</dbReference>
<keyword evidence="1" id="KW-0472">Membrane</keyword>
<name>A0ABU3BSP5_9BACT</name>
<proteinExistence type="predicted"/>
<reference evidence="2 3" key="1">
    <citation type="submission" date="2023-09" db="EMBL/GenBank/DDBJ databases">
        <authorList>
            <person name="Rey-Velasco X."/>
        </authorList>
    </citation>
    <scope>NUCLEOTIDE SEQUENCE [LARGE SCALE GENOMIC DNA]</scope>
    <source>
        <strain evidence="2 3">F394</strain>
    </source>
</reference>
<accession>A0ABU3BSP5</accession>
<dbReference type="Pfam" id="PF04020">
    <property type="entry name" value="Phage_holin_4_2"/>
    <property type="match status" value="1"/>
</dbReference>
<evidence type="ECO:0000256" key="1">
    <source>
        <dbReference type="SAM" id="Phobius"/>
    </source>
</evidence>
<gene>
    <name evidence="2" type="ORF">RM540_10905</name>
</gene>
<evidence type="ECO:0000313" key="3">
    <source>
        <dbReference type="Proteomes" id="UP001267426"/>
    </source>
</evidence>
<feature type="transmembrane region" description="Helical" evidence="1">
    <location>
        <begin position="58"/>
        <end position="80"/>
    </location>
</feature>
<dbReference type="RefSeq" id="WP_311663983.1">
    <property type="nucleotide sequence ID" value="NZ_JAVRHT010000024.1"/>
</dbReference>
<keyword evidence="1" id="KW-1133">Transmembrane helix</keyword>
<sequence length="114" mass="11534">MSLLLRWVASAAALLLVATLVPGVQLDGIGAALVAAVVLGLINATIKPVLKLLSLPIRLLTLGLFTLVINAALFALAAWLVPGFGADGFGSVFIGAIVYGLLTWAIAGLLGGDD</sequence>
<evidence type="ECO:0000313" key="2">
    <source>
        <dbReference type="EMBL" id="MDT0632255.1"/>
    </source>
</evidence>
<dbReference type="InterPro" id="IPR007165">
    <property type="entry name" value="Phage_holin_4_2"/>
</dbReference>
<keyword evidence="1" id="KW-0812">Transmembrane</keyword>
<feature type="transmembrane region" description="Helical" evidence="1">
    <location>
        <begin position="28"/>
        <end position="46"/>
    </location>
</feature>